<dbReference type="SUPFAM" id="SSF47473">
    <property type="entry name" value="EF-hand"/>
    <property type="match status" value="1"/>
</dbReference>
<dbReference type="AlphaFoldDB" id="A0A9X1TW39"/>
<evidence type="ECO:0000313" key="6">
    <source>
        <dbReference type="EMBL" id="MCF2514869.1"/>
    </source>
</evidence>
<dbReference type="PROSITE" id="PS00018">
    <property type="entry name" value="EF_HAND_1"/>
    <property type="match status" value="2"/>
</dbReference>
<dbReference type="Pfam" id="PF13202">
    <property type="entry name" value="EF-hand_5"/>
    <property type="match status" value="2"/>
</dbReference>
<organism evidence="6 7">
    <name type="scientific">Sphingomonas cremea</name>
    <dbReference type="NCBI Taxonomy" id="2904799"/>
    <lineage>
        <taxon>Bacteria</taxon>
        <taxon>Pseudomonadati</taxon>
        <taxon>Pseudomonadota</taxon>
        <taxon>Alphaproteobacteria</taxon>
        <taxon>Sphingomonadales</taxon>
        <taxon>Sphingomonadaceae</taxon>
        <taxon>Sphingomonas</taxon>
    </lineage>
</organism>
<dbReference type="GO" id="GO:0005509">
    <property type="term" value="F:calcium ion binding"/>
    <property type="evidence" value="ECO:0007669"/>
    <property type="project" value="InterPro"/>
</dbReference>
<feature type="chain" id="PRO_5040745269" evidence="4">
    <location>
        <begin position="21"/>
        <end position="165"/>
    </location>
</feature>
<dbReference type="InterPro" id="IPR002048">
    <property type="entry name" value="EF_hand_dom"/>
</dbReference>
<name>A0A9X1TW39_9SPHN</name>
<dbReference type="EMBL" id="JAKFGM010000002">
    <property type="protein sequence ID" value="MCF2514869.1"/>
    <property type="molecule type" value="Genomic_DNA"/>
</dbReference>
<feature type="region of interest" description="Disordered" evidence="3">
    <location>
        <begin position="126"/>
        <end position="165"/>
    </location>
</feature>
<evidence type="ECO:0000256" key="4">
    <source>
        <dbReference type="SAM" id="SignalP"/>
    </source>
</evidence>
<keyword evidence="7" id="KW-1185">Reference proteome</keyword>
<dbReference type="PANTHER" id="PTHR10827">
    <property type="entry name" value="RETICULOCALBIN"/>
    <property type="match status" value="1"/>
</dbReference>
<feature type="domain" description="EF-hand" evidence="5">
    <location>
        <begin position="75"/>
        <end position="110"/>
    </location>
</feature>
<sequence length="165" mass="17843">MNRQLLMIAILASATGPAFAQAAAKPAAPQPITKAAYIQRVDRSFSANDTNKDGFIDKSEIEVAETKAIGTRKAQMINQREAAFRQMDTNKDGSLSLKEYNAQLVAQPLPKPNAAPMLARLDTNKDGKISAAESRAPAVAQFDRADTNKDGTLSVEEQQKARAKK</sequence>
<keyword evidence="2" id="KW-0677">Repeat</keyword>
<reference evidence="6" key="1">
    <citation type="submission" date="2022-01" db="EMBL/GenBank/DDBJ databases">
        <authorList>
            <person name="Jo J.-H."/>
            <person name="Im W.-T."/>
        </authorList>
    </citation>
    <scope>NUCLEOTIDE SEQUENCE</scope>
    <source>
        <strain evidence="6">G124</strain>
    </source>
</reference>
<gene>
    <name evidence="6" type="ORF">LVY65_07300</name>
</gene>
<evidence type="ECO:0000256" key="1">
    <source>
        <dbReference type="ARBA" id="ARBA00022723"/>
    </source>
</evidence>
<dbReference type="Proteomes" id="UP001139410">
    <property type="component" value="Unassembled WGS sequence"/>
</dbReference>
<dbReference type="Pfam" id="PF13499">
    <property type="entry name" value="EF-hand_7"/>
    <property type="match status" value="1"/>
</dbReference>
<dbReference type="RefSeq" id="WP_235067364.1">
    <property type="nucleotide sequence ID" value="NZ_JAKFGM010000002.1"/>
</dbReference>
<feature type="signal peptide" evidence="4">
    <location>
        <begin position="1"/>
        <end position="20"/>
    </location>
</feature>
<evidence type="ECO:0000259" key="5">
    <source>
        <dbReference type="PROSITE" id="PS50222"/>
    </source>
</evidence>
<dbReference type="SMART" id="SM00054">
    <property type="entry name" value="EFh"/>
    <property type="match status" value="3"/>
</dbReference>
<dbReference type="PANTHER" id="PTHR10827:SF98">
    <property type="entry name" value="45 KDA CALCIUM-BINDING PROTEIN"/>
    <property type="match status" value="1"/>
</dbReference>
<comment type="caution">
    <text evidence="6">The sequence shown here is derived from an EMBL/GenBank/DDBJ whole genome shotgun (WGS) entry which is preliminary data.</text>
</comment>
<dbReference type="InterPro" id="IPR011992">
    <property type="entry name" value="EF-hand-dom_pair"/>
</dbReference>
<protein>
    <submittedName>
        <fullName evidence="6">EF-hand domain-containing protein</fullName>
    </submittedName>
</protein>
<dbReference type="Gene3D" id="1.10.238.10">
    <property type="entry name" value="EF-hand"/>
    <property type="match status" value="2"/>
</dbReference>
<evidence type="ECO:0000256" key="2">
    <source>
        <dbReference type="ARBA" id="ARBA00022737"/>
    </source>
</evidence>
<evidence type="ECO:0000256" key="3">
    <source>
        <dbReference type="SAM" id="MobiDB-lite"/>
    </source>
</evidence>
<evidence type="ECO:0000313" key="7">
    <source>
        <dbReference type="Proteomes" id="UP001139410"/>
    </source>
</evidence>
<keyword evidence="1" id="KW-0479">Metal-binding</keyword>
<accession>A0A9X1TW39</accession>
<dbReference type="InterPro" id="IPR018247">
    <property type="entry name" value="EF_Hand_1_Ca_BS"/>
</dbReference>
<keyword evidence="4" id="KW-0732">Signal</keyword>
<proteinExistence type="predicted"/>
<dbReference type="PROSITE" id="PS50222">
    <property type="entry name" value="EF_HAND_2"/>
    <property type="match status" value="1"/>
</dbReference>